<feature type="domain" description="PCI" evidence="3">
    <location>
        <begin position="85"/>
        <end position="257"/>
    </location>
</feature>
<dbReference type="FunFam" id="1.25.40.990:FF:000001">
    <property type="entry name" value="26S proteasome non-ATPase regulatory subunit"/>
    <property type="match status" value="1"/>
</dbReference>
<dbReference type="GeneID" id="22577868"/>
<dbReference type="PANTHER" id="PTHR12387">
    <property type="entry name" value="26S PROTEASOME NON-ATPASE REGULATORY SUBUNIT 8"/>
    <property type="match status" value="1"/>
</dbReference>
<dbReference type="OrthoDB" id="409122at2759"/>
<accession>A0A088RXX2</accession>
<dbReference type="GO" id="GO:0008541">
    <property type="term" value="C:proteasome regulatory particle, lid subcomplex"/>
    <property type="evidence" value="ECO:0007669"/>
    <property type="project" value="TreeGrafter"/>
</dbReference>
<gene>
    <name evidence="4" type="ORF">LPMP_321270</name>
</gene>
<proteinExistence type="inferred from homology"/>
<dbReference type="eggNOG" id="KOG3151">
    <property type="taxonomic scope" value="Eukaryota"/>
</dbReference>
<dbReference type="PANTHER" id="PTHR12387:SF0">
    <property type="entry name" value="26S PROTEASOME NON-ATPASE REGULATORY SUBUNIT 8"/>
    <property type="match status" value="1"/>
</dbReference>
<dbReference type="Gene3D" id="1.25.40.990">
    <property type="match status" value="1"/>
</dbReference>
<keyword evidence="5" id="KW-1185">Reference proteome</keyword>
<dbReference type="VEuPathDB" id="TriTrypDB:LPMP_321270"/>
<dbReference type="Proteomes" id="UP000063063">
    <property type="component" value="Chromosome 32"/>
</dbReference>
<dbReference type="GO" id="GO:0005829">
    <property type="term" value="C:cytosol"/>
    <property type="evidence" value="ECO:0007669"/>
    <property type="project" value="TreeGrafter"/>
</dbReference>
<protein>
    <submittedName>
        <fullName evidence="4">Proteasome regulatory non-ATP-ase subunit, putative</fullName>
    </submittedName>
</protein>
<dbReference type="AlphaFoldDB" id="A0A088RXX2"/>
<reference evidence="4 5" key="1">
    <citation type="journal article" date="2015" name="Sci. Rep.">
        <title>The genome of Leishmania panamensis: insights into genomics of the L. (Viannia) subgenus.</title>
        <authorList>
            <person name="Llanes A."/>
            <person name="Restrepo C.M."/>
            <person name="Vecchio G.D."/>
            <person name="Anguizola F.J."/>
            <person name="Lleonart R."/>
        </authorList>
    </citation>
    <scope>NUCLEOTIDE SEQUENCE [LARGE SCALE GENOMIC DNA]</scope>
    <source>
        <strain evidence="4 5">MHOM/PA/94/PSC-1</strain>
    </source>
</reference>
<evidence type="ECO:0000313" key="5">
    <source>
        <dbReference type="Proteomes" id="UP000063063"/>
    </source>
</evidence>
<keyword evidence="2 4" id="KW-0647">Proteasome</keyword>
<organism evidence="4 5">
    <name type="scientific">Leishmania panamensis</name>
    <dbReference type="NCBI Taxonomy" id="5679"/>
    <lineage>
        <taxon>Eukaryota</taxon>
        <taxon>Discoba</taxon>
        <taxon>Euglenozoa</taxon>
        <taxon>Kinetoplastea</taxon>
        <taxon>Metakinetoplastina</taxon>
        <taxon>Trypanosomatida</taxon>
        <taxon>Trypanosomatidae</taxon>
        <taxon>Leishmaniinae</taxon>
        <taxon>Leishmania</taxon>
        <taxon>Leishmania guyanensis species complex</taxon>
    </lineage>
</organism>
<dbReference type="InterPro" id="IPR006746">
    <property type="entry name" value="26S_Psome_Rpn12"/>
</dbReference>
<name>A0A088RXX2_LEIPA</name>
<evidence type="ECO:0000259" key="3">
    <source>
        <dbReference type="PROSITE" id="PS50250"/>
    </source>
</evidence>
<dbReference type="GO" id="GO:0043161">
    <property type="term" value="P:proteasome-mediated ubiquitin-dependent protein catabolic process"/>
    <property type="evidence" value="ECO:0007669"/>
    <property type="project" value="TreeGrafter"/>
</dbReference>
<sequence>MSTVGDLSITVRNIAEDVKNLKAAYETKNDSQCIAILSKIKRRIIMFPTFLNPGASSSTRSEELSLARTYLELGVLASAHQKDLASFEVYFNQLQLYYSDIGSDELPESPQYLMLLGLNLIRLLVCSRIAEFHSEMEKIPFATHGSNLYIRFAVGLERYLMEGSYNKLLTSRKKVPSNEYLPVVEMLEQTVRDEVANCIPESYKQLSIPAAQRILMVDSETKVREIGAAREWTLSEDGTHFLFTREDDTLKREIPFREMIEQHINFVADLQNIV</sequence>
<dbReference type="GO" id="GO:0005634">
    <property type="term" value="C:nucleus"/>
    <property type="evidence" value="ECO:0007669"/>
    <property type="project" value="TreeGrafter"/>
</dbReference>
<dbReference type="VEuPathDB" id="TriTrypDB:LPAL13_320018000"/>
<dbReference type="RefSeq" id="XP_010701813.1">
    <property type="nucleotide sequence ID" value="XM_010703511.1"/>
</dbReference>
<dbReference type="Pfam" id="PF10075">
    <property type="entry name" value="CSN8_PSD8_EIF3K"/>
    <property type="match status" value="1"/>
</dbReference>
<comment type="similarity">
    <text evidence="1">Belongs to the proteasome subunit S14 family.</text>
</comment>
<evidence type="ECO:0000256" key="1">
    <source>
        <dbReference type="ARBA" id="ARBA00009627"/>
    </source>
</evidence>
<dbReference type="KEGG" id="lpan:LPMP_321270"/>
<dbReference type="InterPro" id="IPR000717">
    <property type="entry name" value="PCI_dom"/>
</dbReference>
<dbReference type="InterPro" id="IPR033464">
    <property type="entry name" value="CSN8_PSD8_EIF3K"/>
</dbReference>
<dbReference type="PROSITE" id="PS50250">
    <property type="entry name" value="PCI"/>
    <property type="match status" value="1"/>
</dbReference>
<evidence type="ECO:0000256" key="2">
    <source>
        <dbReference type="ARBA" id="ARBA00022942"/>
    </source>
</evidence>
<evidence type="ECO:0000313" key="4">
    <source>
        <dbReference type="EMBL" id="AIO01013.1"/>
    </source>
</evidence>
<dbReference type="EMBL" id="CP009401">
    <property type="protein sequence ID" value="AIO01013.1"/>
    <property type="molecule type" value="Genomic_DNA"/>
</dbReference>